<evidence type="ECO:0000313" key="2">
    <source>
        <dbReference type="EMBL" id="ALT00001.1"/>
    </source>
</evidence>
<gene>
    <name evidence="2" type="ORF">AT746_18170</name>
</gene>
<evidence type="ECO:0000256" key="1">
    <source>
        <dbReference type="SAM" id="SignalP"/>
    </source>
</evidence>
<keyword evidence="3" id="KW-1185">Reference proteome</keyword>
<dbReference type="EMBL" id="CP013650">
    <property type="protein sequence ID" value="ALT00001.1"/>
    <property type="molecule type" value="Genomic_DNA"/>
</dbReference>
<dbReference type="STRING" id="1526571.AT746_18170"/>
<organism evidence="2 3">
    <name type="scientific">Lacimicrobium alkaliphilum</name>
    <dbReference type="NCBI Taxonomy" id="1526571"/>
    <lineage>
        <taxon>Bacteria</taxon>
        <taxon>Pseudomonadati</taxon>
        <taxon>Pseudomonadota</taxon>
        <taxon>Gammaproteobacteria</taxon>
        <taxon>Alteromonadales</taxon>
        <taxon>Alteromonadaceae</taxon>
        <taxon>Lacimicrobium</taxon>
    </lineage>
</organism>
<sequence>MFRIALSLLTLLLCSTAPQAQHKAHTHGEGTLSLAQDNSDWYLELALPAMDLLGFEHAPQNTAQKQKINELADRLGDSDNLIRFSPDCRLTEKVLELPDQHRSDHHHHSDISVQYRFSCPGDVSNARLTIFTWATSLHLLHTQWLTQKSTASARLTPEQPQIEF</sequence>
<name>A0A0U3B4K6_9ALTE</name>
<reference evidence="2 3" key="1">
    <citation type="submission" date="2015-12" db="EMBL/GenBank/DDBJ databases">
        <title>Complete genome of Lacimicrobium alkaliphilum KCTC 32984.</title>
        <authorList>
            <person name="Kim S.-G."/>
            <person name="Lee Y.-J."/>
        </authorList>
    </citation>
    <scope>NUCLEOTIDE SEQUENCE [LARGE SCALE GENOMIC DNA]</scope>
    <source>
        <strain evidence="2 3">YelD216</strain>
    </source>
</reference>
<protein>
    <recommendedName>
        <fullName evidence="4">DUF2796 domain-containing protein</fullName>
    </recommendedName>
</protein>
<dbReference type="Proteomes" id="UP000068447">
    <property type="component" value="Chromosome"/>
</dbReference>
<dbReference type="OrthoDB" id="7346546at2"/>
<dbReference type="RefSeq" id="WP_062483344.1">
    <property type="nucleotide sequence ID" value="NZ_CP013650.1"/>
</dbReference>
<evidence type="ECO:0000313" key="3">
    <source>
        <dbReference type="Proteomes" id="UP000068447"/>
    </source>
</evidence>
<accession>A0A0U3B4K6</accession>
<dbReference type="InterPro" id="IPR021253">
    <property type="entry name" value="ZrgA-like"/>
</dbReference>
<feature type="signal peptide" evidence="1">
    <location>
        <begin position="1"/>
        <end position="20"/>
    </location>
</feature>
<dbReference type="Pfam" id="PF10986">
    <property type="entry name" value="ZrgA"/>
    <property type="match status" value="1"/>
</dbReference>
<dbReference type="AlphaFoldDB" id="A0A0U3B4K6"/>
<evidence type="ECO:0008006" key="4">
    <source>
        <dbReference type="Google" id="ProtNLM"/>
    </source>
</evidence>
<feature type="chain" id="PRO_5006836437" description="DUF2796 domain-containing protein" evidence="1">
    <location>
        <begin position="21"/>
        <end position="164"/>
    </location>
</feature>
<keyword evidence="1" id="KW-0732">Signal</keyword>
<dbReference type="KEGG" id="lal:AT746_18170"/>
<proteinExistence type="predicted"/>